<dbReference type="RefSeq" id="XP_064663412.1">
    <property type="nucleotide sequence ID" value="XM_064799085.1"/>
</dbReference>
<dbReference type="InterPro" id="IPR039535">
    <property type="entry name" value="ASST-like"/>
</dbReference>
<keyword evidence="4" id="KW-1185">Reference proteome</keyword>
<evidence type="ECO:0000313" key="3">
    <source>
        <dbReference type="EMBL" id="KAK5174743.1"/>
    </source>
</evidence>
<name>A0AAV9PNZ1_9PEZI</name>
<comment type="caution">
    <text evidence="3">The sequence shown here is derived from an EMBL/GenBank/DDBJ whole genome shotgun (WGS) entry which is preliminary data.</text>
</comment>
<organism evidence="3 4">
    <name type="scientific">Saxophila tyrrhenica</name>
    <dbReference type="NCBI Taxonomy" id="1690608"/>
    <lineage>
        <taxon>Eukaryota</taxon>
        <taxon>Fungi</taxon>
        <taxon>Dikarya</taxon>
        <taxon>Ascomycota</taxon>
        <taxon>Pezizomycotina</taxon>
        <taxon>Dothideomycetes</taxon>
        <taxon>Dothideomycetidae</taxon>
        <taxon>Mycosphaerellales</taxon>
        <taxon>Extremaceae</taxon>
        <taxon>Saxophila</taxon>
    </lineage>
</organism>
<dbReference type="Proteomes" id="UP001337655">
    <property type="component" value="Unassembled WGS sequence"/>
</dbReference>
<dbReference type="InterPro" id="IPR053143">
    <property type="entry name" value="Arylsulfate_ST"/>
</dbReference>
<dbReference type="GeneID" id="89923173"/>
<keyword evidence="2" id="KW-0732">Signal</keyword>
<evidence type="ECO:0008006" key="5">
    <source>
        <dbReference type="Google" id="ProtNLM"/>
    </source>
</evidence>
<feature type="chain" id="PRO_5043787924" description="ASST-domain-containing protein" evidence="2">
    <location>
        <begin position="19"/>
        <end position="586"/>
    </location>
</feature>
<accession>A0AAV9PNZ1</accession>
<feature type="compositionally biased region" description="Polar residues" evidence="1">
    <location>
        <begin position="540"/>
        <end position="550"/>
    </location>
</feature>
<feature type="compositionally biased region" description="Low complexity" evidence="1">
    <location>
        <begin position="515"/>
        <end position="526"/>
    </location>
</feature>
<dbReference type="EMBL" id="JAVRRT010000002">
    <property type="protein sequence ID" value="KAK5174743.1"/>
    <property type="molecule type" value="Genomic_DNA"/>
</dbReference>
<gene>
    <name evidence="3" type="ORF">LTR77_001826</name>
</gene>
<reference evidence="3 4" key="1">
    <citation type="submission" date="2023-08" db="EMBL/GenBank/DDBJ databases">
        <title>Black Yeasts Isolated from many extreme environments.</title>
        <authorList>
            <person name="Coleine C."/>
            <person name="Stajich J.E."/>
            <person name="Selbmann L."/>
        </authorList>
    </citation>
    <scope>NUCLEOTIDE SEQUENCE [LARGE SCALE GENOMIC DNA]</scope>
    <source>
        <strain evidence="3 4">CCFEE 5935</strain>
    </source>
</reference>
<feature type="region of interest" description="Disordered" evidence="1">
    <location>
        <begin position="505"/>
        <end position="561"/>
    </location>
</feature>
<evidence type="ECO:0000256" key="2">
    <source>
        <dbReference type="SAM" id="SignalP"/>
    </source>
</evidence>
<evidence type="ECO:0000256" key="1">
    <source>
        <dbReference type="SAM" id="MobiDB-lite"/>
    </source>
</evidence>
<feature type="compositionally biased region" description="Low complexity" evidence="1">
    <location>
        <begin position="551"/>
        <end position="561"/>
    </location>
</feature>
<dbReference type="PANTHER" id="PTHR35340:SF5">
    <property type="entry name" value="ASST-DOMAIN-CONTAINING PROTEIN"/>
    <property type="match status" value="1"/>
</dbReference>
<sequence>MHTSTLVWLSAALPLAFSQDSVSYDMQDYSAQSESPSQSYMSNANVSPPEMLVNKNGSGLMDGYIFIGVDGSPDSGQDWPTIFEFSDDIVGSLIWTGNYSKPFDFKASTYKGNPVLTFWSGELLDGYGRGSFYILDQSYTEIAHFQVANFGDNMGDIHEFEITADDTALVAIYTAIPYDLSPSGGPEDGWLFECTFQELNIETGELVFQWNSTTHVGIEESYNPLPSDVGTSEDAPWDYFHINSIEKDTNGDYLVSARVMDCVYKISGDDGSIIWRLNGKKSDFKVDPDAEFAFQHDARWVDAKQTRLTLFDNGPTDTIDYSRGLLLDVDQDAMTVKLNTEFTNSDQTFSEFEGSLQPIDPTNTSTNFLLGFGSQPYFAELDHNGNLLLDVQFGASNVVNSYRAFRQPWVGKPTTNPDIHWDKSGKSAYFSWNGATDIVSWTVLTAPSSNSSTWTNVTSAVRTGFETTIDLSDAKLDTFVRGKAVAKDGSALGWTLASNGNRLFEAPTKVKETGSVKSPKPTTSSSGGSGNGNGKGGSATRVTSPPSRTQGAESSSSSGAAARATGGVMGEVYVAAVVVMGGLAMV</sequence>
<dbReference type="AlphaFoldDB" id="A0AAV9PNZ1"/>
<dbReference type="PANTHER" id="PTHR35340">
    <property type="entry name" value="PQQ ENZYME REPEAT PROTEIN-RELATED"/>
    <property type="match status" value="1"/>
</dbReference>
<feature type="compositionally biased region" description="Gly residues" evidence="1">
    <location>
        <begin position="527"/>
        <end position="537"/>
    </location>
</feature>
<protein>
    <recommendedName>
        <fullName evidence="5">ASST-domain-containing protein</fullName>
    </recommendedName>
</protein>
<evidence type="ECO:0000313" key="4">
    <source>
        <dbReference type="Proteomes" id="UP001337655"/>
    </source>
</evidence>
<feature type="signal peptide" evidence="2">
    <location>
        <begin position="1"/>
        <end position="18"/>
    </location>
</feature>
<proteinExistence type="predicted"/>
<dbReference type="Pfam" id="PF14269">
    <property type="entry name" value="Arylsulfotran_2"/>
    <property type="match status" value="1"/>
</dbReference>